<feature type="binding site" evidence="7">
    <location>
        <position position="44"/>
    </location>
    <ligand>
        <name>tRNA</name>
        <dbReference type="ChEBI" id="CHEBI:17843"/>
    </ligand>
</feature>
<comment type="similarity">
    <text evidence="5 7 9">Belongs to the PTH family.</text>
</comment>
<dbReference type="InterPro" id="IPR018171">
    <property type="entry name" value="Pept_tRNA_hydro_CS"/>
</dbReference>
<comment type="catalytic activity">
    <reaction evidence="7 8">
        <text>an N-acyl-L-alpha-aminoacyl-tRNA + H2O = an N-acyl-L-amino acid + a tRNA + H(+)</text>
        <dbReference type="Rhea" id="RHEA:54448"/>
        <dbReference type="Rhea" id="RHEA-COMP:10123"/>
        <dbReference type="Rhea" id="RHEA-COMP:13883"/>
        <dbReference type="ChEBI" id="CHEBI:15377"/>
        <dbReference type="ChEBI" id="CHEBI:15378"/>
        <dbReference type="ChEBI" id="CHEBI:59874"/>
        <dbReference type="ChEBI" id="CHEBI:78442"/>
        <dbReference type="ChEBI" id="CHEBI:138191"/>
        <dbReference type="EC" id="3.1.1.29"/>
    </reaction>
</comment>
<dbReference type="InterPro" id="IPR036416">
    <property type="entry name" value="Pept_tRNA_hydro_sf"/>
</dbReference>
<dbReference type="EC" id="3.1.1.29" evidence="1 7"/>
<evidence type="ECO:0000256" key="6">
    <source>
        <dbReference type="ARBA" id="ARBA00050038"/>
    </source>
</evidence>
<sequence length="161" mass="18106">MYIVVGLGNPGREYALTRHNTGRMAVDFLSEQVKSVKVLAPDTFMNHSGKAVAKVVKSKKAAEKLIVIYDDLDLPLGILKISYNRGSGGHKGLESVIHVLKTREFIRIRLGIGKKKDVEKHILSNFTKSEMEILKKVFKKTKEVVQVIVEEGREKAMNKFN</sequence>
<feature type="active site" description="Proton acceptor" evidence="7">
    <location>
        <position position="19"/>
    </location>
</feature>
<evidence type="ECO:0000313" key="11">
    <source>
        <dbReference type="Proteomes" id="UP000229794"/>
    </source>
</evidence>
<evidence type="ECO:0000256" key="7">
    <source>
        <dbReference type="HAMAP-Rule" id="MF_00083"/>
    </source>
</evidence>
<protein>
    <recommendedName>
        <fullName evidence="6 7">Peptidyl-tRNA hydrolase</fullName>
        <shortName evidence="7">Pth</shortName>
        <ecNumber evidence="1 7">3.1.1.29</ecNumber>
    </recommendedName>
</protein>
<comment type="function">
    <text evidence="7">Catalyzes the release of premature peptidyl moieties from peptidyl-tRNA molecules trapped in stalled 50S ribosomal subunits, and thus maintains levels of free tRNAs and 50S ribosomes.</text>
</comment>
<comment type="caution">
    <text evidence="10">The sequence shown here is derived from an EMBL/GenBank/DDBJ whole genome shotgun (WGS) entry which is preliminary data.</text>
</comment>
<evidence type="ECO:0000256" key="9">
    <source>
        <dbReference type="RuleBase" id="RU004320"/>
    </source>
</evidence>
<dbReference type="AlphaFoldDB" id="A0A2H0BE24"/>
<evidence type="ECO:0000313" key="10">
    <source>
        <dbReference type="EMBL" id="PIP55922.1"/>
    </source>
</evidence>
<dbReference type="Pfam" id="PF01195">
    <property type="entry name" value="Pept_tRNA_hydro"/>
    <property type="match status" value="1"/>
</dbReference>
<dbReference type="GO" id="GO:0005737">
    <property type="term" value="C:cytoplasm"/>
    <property type="evidence" value="ECO:0007669"/>
    <property type="project" value="UniProtKB-SubCell"/>
</dbReference>
<organism evidence="10 11">
    <name type="scientific">Candidatus Zambryskibacteria bacterium CG22_combo_CG10-13_8_21_14_all_42_17</name>
    <dbReference type="NCBI Taxonomy" id="1975118"/>
    <lineage>
        <taxon>Bacteria</taxon>
        <taxon>Candidatus Zambryskiibacteriota</taxon>
    </lineage>
</organism>
<gene>
    <name evidence="7" type="primary">pth</name>
    <name evidence="10" type="ORF">COX06_00440</name>
</gene>
<dbReference type="PROSITE" id="PS01195">
    <property type="entry name" value="PEPT_TRNA_HYDROL_1"/>
    <property type="match status" value="1"/>
</dbReference>
<dbReference type="SUPFAM" id="SSF53178">
    <property type="entry name" value="Peptidyl-tRNA hydrolase-like"/>
    <property type="match status" value="1"/>
</dbReference>
<comment type="subunit">
    <text evidence="7">Monomer.</text>
</comment>
<feature type="site" description="Stabilizes the basic form of H active site to accept a proton" evidence="7">
    <location>
        <position position="70"/>
    </location>
</feature>
<comment type="function">
    <text evidence="7">Hydrolyzes ribosome-free peptidyl-tRNAs (with 1 or more amino acids incorporated), which drop off the ribosome during protein synthesis, or as a result of ribosome stalling.</text>
</comment>
<dbReference type="EMBL" id="PCST01000007">
    <property type="protein sequence ID" value="PIP55922.1"/>
    <property type="molecule type" value="Genomic_DNA"/>
</dbReference>
<comment type="caution">
    <text evidence="7">Lacks conserved residue(s) required for the propagation of feature annotation.</text>
</comment>
<dbReference type="Gene3D" id="3.40.50.1470">
    <property type="entry name" value="Peptidyl-tRNA hydrolase"/>
    <property type="match status" value="1"/>
</dbReference>
<evidence type="ECO:0000256" key="4">
    <source>
        <dbReference type="ARBA" id="ARBA00022884"/>
    </source>
</evidence>
<feature type="binding site" evidence="7">
    <location>
        <position position="46"/>
    </location>
    <ligand>
        <name>tRNA</name>
        <dbReference type="ChEBI" id="CHEBI:17843"/>
    </ligand>
</feature>
<evidence type="ECO:0000256" key="5">
    <source>
        <dbReference type="ARBA" id="ARBA00038063"/>
    </source>
</evidence>
<dbReference type="Proteomes" id="UP000229794">
    <property type="component" value="Unassembled WGS sequence"/>
</dbReference>
<dbReference type="GO" id="GO:0006515">
    <property type="term" value="P:protein quality control for misfolded or incompletely synthesized proteins"/>
    <property type="evidence" value="ECO:0007669"/>
    <property type="project" value="UniProtKB-UniRule"/>
</dbReference>
<keyword evidence="3 7" id="KW-0378">Hydrolase</keyword>
<reference evidence="10 11" key="1">
    <citation type="submission" date="2017-09" db="EMBL/GenBank/DDBJ databases">
        <title>Depth-based differentiation of microbial function through sediment-hosted aquifers and enrichment of novel symbionts in the deep terrestrial subsurface.</title>
        <authorList>
            <person name="Probst A.J."/>
            <person name="Ladd B."/>
            <person name="Jarett J.K."/>
            <person name="Geller-Mcgrath D.E."/>
            <person name="Sieber C.M."/>
            <person name="Emerson J.B."/>
            <person name="Anantharaman K."/>
            <person name="Thomas B.C."/>
            <person name="Malmstrom R."/>
            <person name="Stieglmeier M."/>
            <person name="Klingl A."/>
            <person name="Woyke T."/>
            <person name="Ryan C.M."/>
            <person name="Banfield J.F."/>
        </authorList>
    </citation>
    <scope>NUCLEOTIDE SEQUENCE [LARGE SCALE GENOMIC DNA]</scope>
    <source>
        <strain evidence="10">CG22_combo_CG10-13_8_21_14_all_42_17</strain>
    </source>
</reference>
<dbReference type="GO" id="GO:0004045">
    <property type="term" value="F:peptidyl-tRNA hydrolase activity"/>
    <property type="evidence" value="ECO:0007669"/>
    <property type="project" value="UniProtKB-UniRule"/>
</dbReference>
<accession>A0A2H0BE24</accession>
<evidence type="ECO:0000256" key="2">
    <source>
        <dbReference type="ARBA" id="ARBA00022555"/>
    </source>
</evidence>
<keyword evidence="2 7" id="KW-0820">tRNA-binding</keyword>
<dbReference type="InterPro" id="IPR001328">
    <property type="entry name" value="Pept_tRNA_hydro"/>
</dbReference>
<keyword evidence="7" id="KW-0963">Cytoplasm</keyword>
<feature type="site" description="Discriminates between blocked and unblocked aminoacyl-tRNA" evidence="7">
    <location>
        <position position="9"/>
    </location>
</feature>
<evidence type="ECO:0000256" key="1">
    <source>
        <dbReference type="ARBA" id="ARBA00013260"/>
    </source>
</evidence>
<dbReference type="GO" id="GO:0000049">
    <property type="term" value="F:tRNA binding"/>
    <property type="evidence" value="ECO:0007669"/>
    <property type="project" value="UniProtKB-UniRule"/>
</dbReference>
<dbReference type="CDD" id="cd00462">
    <property type="entry name" value="PTH"/>
    <property type="match status" value="1"/>
</dbReference>
<comment type="subcellular location">
    <subcellularLocation>
        <location evidence="7">Cytoplasm</location>
    </subcellularLocation>
</comment>
<dbReference type="PANTHER" id="PTHR17224:SF1">
    <property type="entry name" value="PEPTIDYL-TRNA HYDROLASE"/>
    <property type="match status" value="1"/>
</dbReference>
<dbReference type="GO" id="GO:0072344">
    <property type="term" value="P:rescue of stalled ribosome"/>
    <property type="evidence" value="ECO:0007669"/>
    <property type="project" value="UniProtKB-UniRule"/>
</dbReference>
<name>A0A2H0BE24_9BACT</name>
<evidence type="ECO:0000256" key="8">
    <source>
        <dbReference type="RuleBase" id="RU000673"/>
    </source>
</evidence>
<dbReference type="NCBIfam" id="TIGR00447">
    <property type="entry name" value="pth"/>
    <property type="match status" value="1"/>
</dbReference>
<evidence type="ECO:0000256" key="3">
    <source>
        <dbReference type="ARBA" id="ARBA00022801"/>
    </source>
</evidence>
<dbReference type="HAMAP" id="MF_00083">
    <property type="entry name" value="Pept_tRNA_hydro_bact"/>
    <property type="match status" value="1"/>
</dbReference>
<dbReference type="PANTHER" id="PTHR17224">
    <property type="entry name" value="PEPTIDYL-TRNA HYDROLASE"/>
    <property type="match status" value="1"/>
</dbReference>
<keyword evidence="4 7" id="KW-0694">RNA-binding</keyword>
<proteinExistence type="inferred from homology"/>
<feature type="binding site" evidence="7">
    <location>
        <position position="14"/>
    </location>
    <ligand>
        <name>tRNA</name>
        <dbReference type="ChEBI" id="CHEBI:17843"/>
    </ligand>
</feature>